<feature type="domain" description="At2g29880-like C-terminal" evidence="2">
    <location>
        <begin position="229"/>
        <end position="258"/>
    </location>
</feature>
<name>A0AAD5JJK7_ACENE</name>
<dbReference type="Pfam" id="PF24769">
    <property type="entry name" value="At2g29880_C"/>
    <property type="match status" value="1"/>
</dbReference>
<evidence type="ECO:0000313" key="3">
    <source>
        <dbReference type="EMBL" id="KAI9201596.1"/>
    </source>
</evidence>
<dbReference type="AlphaFoldDB" id="A0AAD5JJK7"/>
<feature type="compositionally biased region" description="Polar residues" evidence="1">
    <location>
        <begin position="149"/>
        <end position="160"/>
    </location>
</feature>
<proteinExistence type="predicted"/>
<reference evidence="3" key="1">
    <citation type="journal article" date="2022" name="Plant J.">
        <title>Strategies of tolerance reflected in two North American maple genomes.</title>
        <authorList>
            <person name="McEvoy S.L."/>
            <person name="Sezen U.U."/>
            <person name="Trouern-Trend A."/>
            <person name="McMahon S.M."/>
            <person name="Schaberg P.G."/>
            <person name="Yang J."/>
            <person name="Wegrzyn J.L."/>
            <person name="Swenson N.G."/>
        </authorList>
    </citation>
    <scope>NUCLEOTIDE SEQUENCE</scope>
    <source>
        <strain evidence="3">91603</strain>
    </source>
</reference>
<evidence type="ECO:0000256" key="1">
    <source>
        <dbReference type="SAM" id="MobiDB-lite"/>
    </source>
</evidence>
<feature type="region of interest" description="Disordered" evidence="1">
    <location>
        <begin position="127"/>
        <end position="166"/>
    </location>
</feature>
<dbReference type="InterPro" id="IPR055314">
    <property type="entry name" value="At2g29880-like"/>
</dbReference>
<evidence type="ECO:0000313" key="4">
    <source>
        <dbReference type="Proteomes" id="UP001064489"/>
    </source>
</evidence>
<dbReference type="Proteomes" id="UP001064489">
    <property type="component" value="Chromosome 9"/>
</dbReference>
<sequence length="261" mass="29827">MGDAQEGNRKGKARIDYSNWSIEENKMLLQLMVDVASRGWRDANGMLSKAIVESRILPSHPTHRGLRNKNYDDYEDLQIVIGNTTATGKNSLGLGDEIDARTFGVKDRHIVLNDFVYDETNEAFVANQNEPSHQPPPLRQSSSPLPFPATSSEVYPVSTSQKKRTRTDNEWNISSYETNNKVVIMEKISLSIDSIAADFRGVHSLLEKREKDREKSEMEKREKKRQSCIWDAIKETSNLDERARYKAVALLTNKTKKKKHF</sequence>
<comment type="caution">
    <text evidence="3">The sequence shown here is derived from an EMBL/GenBank/DDBJ whole genome shotgun (WGS) entry which is preliminary data.</text>
</comment>
<dbReference type="EMBL" id="JAJSOW010000001">
    <property type="protein sequence ID" value="KAI9201596.1"/>
    <property type="molecule type" value="Genomic_DNA"/>
</dbReference>
<evidence type="ECO:0000259" key="2">
    <source>
        <dbReference type="Pfam" id="PF24769"/>
    </source>
</evidence>
<gene>
    <name evidence="3" type="ORF">LWI28_025819</name>
</gene>
<dbReference type="PANTHER" id="PTHR47864">
    <property type="entry name" value="TRANSMEMBRANE PROTEIN"/>
    <property type="match status" value="1"/>
</dbReference>
<dbReference type="InterPro" id="IPR056253">
    <property type="entry name" value="At2g29880-like_C"/>
</dbReference>
<protein>
    <recommendedName>
        <fullName evidence="2">At2g29880-like C-terminal domain-containing protein</fullName>
    </recommendedName>
</protein>
<reference evidence="3" key="2">
    <citation type="submission" date="2023-02" db="EMBL/GenBank/DDBJ databases">
        <authorList>
            <person name="Swenson N.G."/>
            <person name="Wegrzyn J.L."/>
            <person name="Mcevoy S.L."/>
        </authorList>
    </citation>
    <scope>NUCLEOTIDE SEQUENCE</scope>
    <source>
        <strain evidence="3">91603</strain>
        <tissue evidence="3">Leaf</tissue>
    </source>
</reference>
<keyword evidence="4" id="KW-1185">Reference proteome</keyword>
<organism evidence="3 4">
    <name type="scientific">Acer negundo</name>
    <name type="common">Box elder</name>
    <dbReference type="NCBI Taxonomy" id="4023"/>
    <lineage>
        <taxon>Eukaryota</taxon>
        <taxon>Viridiplantae</taxon>
        <taxon>Streptophyta</taxon>
        <taxon>Embryophyta</taxon>
        <taxon>Tracheophyta</taxon>
        <taxon>Spermatophyta</taxon>
        <taxon>Magnoliopsida</taxon>
        <taxon>eudicotyledons</taxon>
        <taxon>Gunneridae</taxon>
        <taxon>Pentapetalae</taxon>
        <taxon>rosids</taxon>
        <taxon>malvids</taxon>
        <taxon>Sapindales</taxon>
        <taxon>Sapindaceae</taxon>
        <taxon>Hippocastanoideae</taxon>
        <taxon>Acereae</taxon>
        <taxon>Acer</taxon>
    </lineage>
</organism>
<dbReference type="PANTHER" id="PTHR47864:SF2">
    <property type="entry name" value="MYB_SANT-LIKE DNA-BINDING DOMAIN PROTEIN"/>
    <property type="match status" value="1"/>
</dbReference>
<accession>A0AAD5JJK7</accession>